<accession>A0ABX8FHU4</accession>
<keyword evidence="1" id="KW-1133">Transmembrane helix</keyword>
<gene>
    <name evidence="2" type="ORF">J1899_11175</name>
</gene>
<keyword evidence="1" id="KW-0812">Transmembrane</keyword>
<protein>
    <submittedName>
        <fullName evidence="2">Uncharacterized protein</fullName>
    </submittedName>
</protein>
<dbReference type="Proteomes" id="UP000679247">
    <property type="component" value="Chromosome"/>
</dbReference>
<reference evidence="2 3" key="1">
    <citation type="submission" date="2021-03" db="EMBL/GenBank/DDBJ databases">
        <title>The first data on the complete genome of the tetrodotoxin-producing bacterium.</title>
        <authorList>
            <person name="Melnikova D.I."/>
            <person name="Nijland R."/>
            <person name="Magarlamov T.Y."/>
        </authorList>
    </citation>
    <scope>NUCLEOTIDE SEQUENCE [LARGE SCALE GENOMIC DNA]</scope>
    <source>
        <strain evidence="2 3">1839</strain>
    </source>
</reference>
<organism evidence="2 3">
    <name type="scientific">Cytobacillus gottheilii</name>
    <dbReference type="NCBI Taxonomy" id="859144"/>
    <lineage>
        <taxon>Bacteria</taxon>
        <taxon>Bacillati</taxon>
        <taxon>Bacillota</taxon>
        <taxon>Bacilli</taxon>
        <taxon>Bacillales</taxon>
        <taxon>Bacillaceae</taxon>
        <taxon>Cytobacillus</taxon>
    </lineage>
</organism>
<evidence type="ECO:0000313" key="3">
    <source>
        <dbReference type="Proteomes" id="UP000679247"/>
    </source>
</evidence>
<sequence length="95" mass="10955">MLRKMAKDAAEKMFKNSNVLFVVVPFSEVKRFLILEMGVGTGVYYAFEAVFSSILVSMTGTMAITEGLKRGIPFLRKKCYQLHYRKFSRQWGNVF</sequence>
<dbReference type="RefSeq" id="WP_214478698.1">
    <property type="nucleotide sequence ID" value="NZ_CP071709.1"/>
</dbReference>
<keyword evidence="1" id="KW-0472">Membrane</keyword>
<name>A0ABX8FHU4_9BACI</name>
<evidence type="ECO:0000256" key="1">
    <source>
        <dbReference type="SAM" id="Phobius"/>
    </source>
</evidence>
<dbReference type="EMBL" id="CP071709">
    <property type="protein sequence ID" value="QVY63566.1"/>
    <property type="molecule type" value="Genomic_DNA"/>
</dbReference>
<evidence type="ECO:0000313" key="2">
    <source>
        <dbReference type="EMBL" id="QVY63566.1"/>
    </source>
</evidence>
<keyword evidence="3" id="KW-1185">Reference proteome</keyword>
<proteinExistence type="predicted"/>
<feature type="transmembrane region" description="Helical" evidence="1">
    <location>
        <begin position="47"/>
        <end position="68"/>
    </location>
</feature>